<dbReference type="PROSITE" id="PS50181">
    <property type="entry name" value="FBOX"/>
    <property type="match status" value="1"/>
</dbReference>
<dbReference type="CDD" id="cd22157">
    <property type="entry name" value="F-box_AtFBW1-like"/>
    <property type="match status" value="1"/>
</dbReference>
<dbReference type="SUPFAM" id="SSF81383">
    <property type="entry name" value="F-box domain"/>
    <property type="match status" value="1"/>
</dbReference>
<evidence type="ECO:0000259" key="1">
    <source>
        <dbReference type="PROSITE" id="PS50181"/>
    </source>
</evidence>
<reference evidence="2" key="1">
    <citation type="submission" date="2020-01" db="EMBL/GenBank/DDBJ databases">
        <authorList>
            <person name="Mishra B."/>
        </authorList>
    </citation>
    <scope>NUCLEOTIDE SEQUENCE [LARGE SCALE GENOMIC DNA]</scope>
</reference>
<dbReference type="InterPro" id="IPR017451">
    <property type="entry name" value="F-box-assoc_interact_dom"/>
</dbReference>
<dbReference type="PANTHER" id="PTHR31672:SF13">
    <property type="entry name" value="F-BOX PROTEIN CPR30-LIKE"/>
    <property type="match status" value="1"/>
</dbReference>
<evidence type="ECO:0000313" key="3">
    <source>
        <dbReference type="Proteomes" id="UP000467841"/>
    </source>
</evidence>
<dbReference type="PANTHER" id="PTHR31672">
    <property type="entry name" value="BNACNNG10540D PROTEIN"/>
    <property type="match status" value="1"/>
</dbReference>
<dbReference type="SMART" id="SM00256">
    <property type="entry name" value="FBOX"/>
    <property type="match status" value="1"/>
</dbReference>
<dbReference type="EMBL" id="CACVBM020001129">
    <property type="protein sequence ID" value="CAA7033136.1"/>
    <property type="molecule type" value="Genomic_DNA"/>
</dbReference>
<gene>
    <name evidence="2" type="ORF">MERR_LOCUS20371</name>
</gene>
<dbReference type="InterPro" id="IPR050796">
    <property type="entry name" value="SCF_F-box_component"/>
</dbReference>
<dbReference type="OrthoDB" id="5314306at2759"/>
<dbReference type="SUPFAM" id="SSF50965">
    <property type="entry name" value="Galactose oxidase, central domain"/>
    <property type="match status" value="1"/>
</dbReference>
<dbReference type="InterPro" id="IPR036047">
    <property type="entry name" value="F-box-like_dom_sf"/>
</dbReference>
<accession>A0A6D2J769</accession>
<protein>
    <recommendedName>
        <fullName evidence="1">F-box domain-containing protein</fullName>
    </recommendedName>
</protein>
<name>A0A6D2J769_9BRAS</name>
<feature type="domain" description="F-box" evidence="1">
    <location>
        <begin position="6"/>
        <end position="53"/>
    </location>
</feature>
<sequence length="342" mass="39987">MAPSKKISASSLPFELVEEILQRTPIEALFRFKSVSKQWYALFNDKIFFYKHLDHSKEGFMLSDHKSFKLFNVEPKALLSLPKPDVLHNCILIHCDGLLLFSFVKIRKDGHETRKLAVWNPVLRRVKCIELSRSYQILDFFGFGYDNVSRDNYKILRINYTDFTYKKAKSLEIEIYEFKSKLWRSVNATLECCPPSGAVSLNGDMYFISQKTITVDNKNKKFIQSFDFSTETFKTICCVPDGVEWFSSDHNTLVLSGFGRDRLSLLQRHEHVKIDVWVTSKVTDDGIVSWSKYFNVSLRHDPSIVSSSFLTAFILKNNKIMLLYERNRCQEDRYLRRCLRNG</sequence>
<dbReference type="Pfam" id="PF00646">
    <property type="entry name" value="F-box"/>
    <property type="match status" value="1"/>
</dbReference>
<comment type="caution">
    <text evidence="2">The sequence shown here is derived from an EMBL/GenBank/DDBJ whole genome shotgun (WGS) entry which is preliminary data.</text>
</comment>
<dbReference type="AlphaFoldDB" id="A0A6D2J769"/>
<proteinExistence type="predicted"/>
<dbReference type="NCBIfam" id="TIGR01640">
    <property type="entry name" value="F_box_assoc_1"/>
    <property type="match status" value="1"/>
</dbReference>
<dbReference type="InterPro" id="IPR001810">
    <property type="entry name" value="F-box_dom"/>
</dbReference>
<keyword evidence="3" id="KW-1185">Reference proteome</keyword>
<dbReference type="Gene3D" id="1.20.1280.50">
    <property type="match status" value="1"/>
</dbReference>
<dbReference type="InterPro" id="IPR006527">
    <property type="entry name" value="F-box-assoc_dom_typ1"/>
</dbReference>
<organism evidence="2 3">
    <name type="scientific">Microthlaspi erraticum</name>
    <dbReference type="NCBI Taxonomy" id="1685480"/>
    <lineage>
        <taxon>Eukaryota</taxon>
        <taxon>Viridiplantae</taxon>
        <taxon>Streptophyta</taxon>
        <taxon>Embryophyta</taxon>
        <taxon>Tracheophyta</taxon>
        <taxon>Spermatophyta</taxon>
        <taxon>Magnoliopsida</taxon>
        <taxon>eudicotyledons</taxon>
        <taxon>Gunneridae</taxon>
        <taxon>Pentapetalae</taxon>
        <taxon>rosids</taxon>
        <taxon>malvids</taxon>
        <taxon>Brassicales</taxon>
        <taxon>Brassicaceae</taxon>
        <taxon>Coluteocarpeae</taxon>
        <taxon>Microthlaspi</taxon>
    </lineage>
</organism>
<dbReference type="Pfam" id="PF07734">
    <property type="entry name" value="FBA_1"/>
    <property type="match status" value="1"/>
</dbReference>
<evidence type="ECO:0000313" key="2">
    <source>
        <dbReference type="EMBL" id="CAA7033136.1"/>
    </source>
</evidence>
<dbReference type="InterPro" id="IPR011043">
    <property type="entry name" value="Gal_Oxase/kelch_b-propeller"/>
</dbReference>
<dbReference type="Proteomes" id="UP000467841">
    <property type="component" value="Unassembled WGS sequence"/>
</dbReference>